<keyword evidence="1" id="KW-1133">Transmembrane helix</keyword>
<feature type="transmembrane region" description="Helical" evidence="1">
    <location>
        <begin position="17"/>
        <end position="38"/>
    </location>
</feature>
<keyword evidence="1" id="KW-0472">Membrane</keyword>
<dbReference type="STRING" id="500610.SAMN02799615_00049"/>
<dbReference type="EMBL" id="FONH01000001">
    <property type="protein sequence ID" value="SFD99750.1"/>
    <property type="molecule type" value="Genomic_DNA"/>
</dbReference>
<gene>
    <name evidence="2" type="ORF">SAMN02799615_00049</name>
</gene>
<dbReference type="AlphaFoldDB" id="A0A1I1X334"/>
<proteinExistence type="predicted"/>
<organism evidence="2 3">
    <name type="scientific">Dyella marensis</name>
    <dbReference type="NCBI Taxonomy" id="500610"/>
    <lineage>
        <taxon>Bacteria</taxon>
        <taxon>Pseudomonadati</taxon>
        <taxon>Pseudomonadota</taxon>
        <taxon>Gammaproteobacteria</taxon>
        <taxon>Lysobacterales</taxon>
        <taxon>Rhodanobacteraceae</taxon>
        <taxon>Dyella</taxon>
    </lineage>
</organism>
<keyword evidence="3" id="KW-1185">Reference proteome</keyword>
<evidence type="ECO:0000313" key="2">
    <source>
        <dbReference type="EMBL" id="SFD99750.1"/>
    </source>
</evidence>
<name>A0A1I1X334_9GAMM</name>
<accession>A0A1I1X334</accession>
<evidence type="ECO:0000256" key="1">
    <source>
        <dbReference type="SAM" id="Phobius"/>
    </source>
</evidence>
<protein>
    <submittedName>
        <fullName evidence="2">Uncharacterized protein</fullName>
    </submittedName>
</protein>
<dbReference type="Proteomes" id="UP000199477">
    <property type="component" value="Unassembled WGS sequence"/>
</dbReference>
<reference evidence="3" key="1">
    <citation type="submission" date="2016-10" db="EMBL/GenBank/DDBJ databases">
        <authorList>
            <person name="Varghese N."/>
            <person name="Submissions S."/>
        </authorList>
    </citation>
    <scope>NUCLEOTIDE SEQUENCE [LARGE SCALE GENOMIC DNA]</scope>
    <source>
        <strain evidence="3">UNC178MFTsu3.1</strain>
    </source>
</reference>
<keyword evidence="1" id="KW-0812">Transmembrane</keyword>
<evidence type="ECO:0000313" key="3">
    <source>
        <dbReference type="Proteomes" id="UP000199477"/>
    </source>
</evidence>
<sequence length="176" mass="19282">MDVFDLAKNPDQIGPDYLFHLIFVVLGLGGSGFMLYLIRSGRKGAWFYLLLTVAITAGACWAMLHEIRHAGMVKAQVLSGRFASVEGCLDQFHPGLASSSEADAGVEQWSVAGQRFDYAADEIRLGYHATEPAGGMVHADSWVRVGYVRDDVLARNDIVRLEVTRHACPVAPDFAR</sequence>
<feature type="transmembrane region" description="Helical" evidence="1">
    <location>
        <begin position="45"/>
        <end position="64"/>
    </location>
</feature>
<dbReference type="RefSeq" id="WP_143096401.1">
    <property type="nucleotide sequence ID" value="NZ_FONH01000001.1"/>
</dbReference>